<dbReference type="CDD" id="cd06664">
    <property type="entry name" value="IscU_like"/>
    <property type="match status" value="1"/>
</dbReference>
<feature type="domain" description="NIF system FeS cluster assembly NifU N-terminal" evidence="1">
    <location>
        <begin position="4"/>
        <end position="116"/>
    </location>
</feature>
<dbReference type="GO" id="GO:0005506">
    <property type="term" value="F:iron ion binding"/>
    <property type="evidence" value="ECO:0007669"/>
    <property type="project" value="InterPro"/>
</dbReference>
<evidence type="ECO:0000313" key="2">
    <source>
        <dbReference type="EMBL" id="OGK25832.1"/>
    </source>
</evidence>
<proteinExistence type="predicted"/>
<reference evidence="2 3" key="1">
    <citation type="journal article" date="2016" name="Nat. Commun.">
        <title>Thousands of microbial genomes shed light on interconnected biogeochemical processes in an aquifer system.</title>
        <authorList>
            <person name="Anantharaman K."/>
            <person name="Brown C.T."/>
            <person name="Hug L.A."/>
            <person name="Sharon I."/>
            <person name="Castelle C.J."/>
            <person name="Probst A.J."/>
            <person name="Thomas B.C."/>
            <person name="Singh A."/>
            <person name="Wilkins M.J."/>
            <person name="Karaoz U."/>
            <person name="Brodie E.L."/>
            <person name="Williams K.H."/>
            <person name="Hubbard S.S."/>
            <person name="Banfield J.F."/>
        </authorList>
    </citation>
    <scope>NUCLEOTIDE SEQUENCE [LARGE SCALE GENOMIC DNA]</scope>
</reference>
<dbReference type="Proteomes" id="UP000177913">
    <property type="component" value="Unassembled WGS sequence"/>
</dbReference>
<dbReference type="GO" id="GO:0051536">
    <property type="term" value="F:iron-sulfur cluster binding"/>
    <property type="evidence" value="ECO:0007669"/>
    <property type="project" value="InterPro"/>
</dbReference>
<sequence length="118" mass="13344">MNIYSEVILDHYRYPRNFGSIKDPSKRSVLFNPSCGDKIELDVIFKKDKVEEIKFRGQGCAISQASASILTDHVLGKAKDELKKIDKEFMIKLLGIELGPNRIKCALLPLEALHKLIS</sequence>
<comment type="caution">
    <text evidence="2">The sequence shown here is derived from an EMBL/GenBank/DDBJ whole genome shotgun (WGS) entry which is preliminary data.</text>
</comment>
<name>A0A1F7H570_9BACT</name>
<dbReference type="NCBIfam" id="TIGR01994">
    <property type="entry name" value="SUF_scaf_2"/>
    <property type="match status" value="1"/>
</dbReference>
<evidence type="ECO:0000313" key="3">
    <source>
        <dbReference type="Proteomes" id="UP000177913"/>
    </source>
</evidence>
<dbReference type="SUPFAM" id="SSF82649">
    <property type="entry name" value="SufE/NifU"/>
    <property type="match status" value="1"/>
</dbReference>
<dbReference type="InterPro" id="IPR002871">
    <property type="entry name" value="NIF_FeS_clus_asmbl_NifU_N"/>
</dbReference>
<protein>
    <submittedName>
        <fullName evidence="2">SUF system NifU family Fe-S cluster assembly protein</fullName>
    </submittedName>
</protein>
<dbReference type="PANTHER" id="PTHR10093">
    <property type="entry name" value="IRON-SULFUR CLUSTER ASSEMBLY ENZYME NIFU HOMOLOG"/>
    <property type="match status" value="1"/>
</dbReference>
<gene>
    <name evidence="2" type="ORF">A3C25_02890</name>
</gene>
<dbReference type="EMBL" id="MFZO01000002">
    <property type="protein sequence ID" value="OGK25832.1"/>
    <property type="molecule type" value="Genomic_DNA"/>
</dbReference>
<accession>A0A1F7H570</accession>
<dbReference type="GO" id="GO:0016226">
    <property type="term" value="P:iron-sulfur cluster assembly"/>
    <property type="evidence" value="ECO:0007669"/>
    <property type="project" value="InterPro"/>
</dbReference>
<organism evidence="2 3">
    <name type="scientific">Candidatus Roizmanbacteria bacterium RIFCSPHIGHO2_02_FULL_38_11</name>
    <dbReference type="NCBI Taxonomy" id="1802039"/>
    <lineage>
        <taxon>Bacteria</taxon>
        <taxon>Candidatus Roizmaniibacteriota</taxon>
    </lineage>
</organism>
<evidence type="ECO:0000259" key="1">
    <source>
        <dbReference type="Pfam" id="PF01592"/>
    </source>
</evidence>
<dbReference type="AlphaFoldDB" id="A0A1F7H570"/>
<dbReference type="Gene3D" id="3.90.1010.10">
    <property type="match status" value="1"/>
</dbReference>
<dbReference type="Pfam" id="PF01592">
    <property type="entry name" value="NifU_N"/>
    <property type="match status" value="1"/>
</dbReference>